<evidence type="ECO:0000313" key="2">
    <source>
        <dbReference type="EMBL" id="KAJ3478789.1"/>
    </source>
</evidence>
<keyword evidence="3" id="KW-1185">Reference proteome</keyword>
<evidence type="ECO:0000313" key="3">
    <source>
        <dbReference type="Proteomes" id="UP001148786"/>
    </source>
</evidence>
<evidence type="ECO:0000256" key="1">
    <source>
        <dbReference type="SAM" id="MobiDB-lite"/>
    </source>
</evidence>
<proteinExistence type="predicted"/>
<protein>
    <submittedName>
        <fullName evidence="2">Uncharacterized protein</fullName>
    </submittedName>
</protein>
<dbReference type="EMBL" id="JANKHO010004111">
    <property type="protein sequence ID" value="KAJ3478789.1"/>
    <property type="molecule type" value="Genomic_DNA"/>
</dbReference>
<feature type="compositionally biased region" description="Acidic residues" evidence="1">
    <location>
        <begin position="29"/>
        <end position="41"/>
    </location>
</feature>
<dbReference type="Proteomes" id="UP001148786">
    <property type="component" value="Unassembled WGS sequence"/>
</dbReference>
<dbReference type="AlphaFoldDB" id="A0A9W8JQM5"/>
<feature type="compositionally biased region" description="Acidic residues" evidence="1">
    <location>
        <begin position="48"/>
        <end position="60"/>
    </location>
</feature>
<accession>A0A9W8JQM5</accession>
<reference evidence="2" key="1">
    <citation type="submission" date="2022-07" db="EMBL/GenBank/DDBJ databases">
        <title>Genome Sequence of Agrocybe chaxingu.</title>
        <authorList>
            <person name="Buettner E."/>
        </authorList>
    </citation>
    <scope>NUCLEOTIDE SEQUENCE</scope>
    <source>
        <strain evidence="2">MP-N11</strain>
    </source>
</reference>
<gene>
    <name evidence="2" type="ORF">NLJ89_g12365</name>
</gene>
<comment type="caution">
    <text evidence="2">The sequence shown here is derived from an EMBL/GenBank/DDBJ whole genome shotgun (WGS) entry which is preliminary data.</text>
</comment>
<sequence>MLMDPSAANGIPMKSFALDVVTPRNGSDAVDENDEVRDNDESEFHIDNDEEEEGDVEENECMPSGDPERELADDDGCIRTRILPSSEGEVSKEMSRSPRPPSAASVPVNSSFRVVDALLWLSASRSIRELPVYFDQSYSPGKEL</sequence>
<name>A0A9W8JQM5_9AGAR</name>
<organism evidence="2 3">
    <name type="scientific">Agrocybe chaxingu</name>
    <dbReference type="NCBI Taxonomy" id="84603"/>
    <lineage>
        <taxon>Eukaryota</taxon>
        <taxon>Fungi</taxon>
        <taxon>Dikarya</taxon>
        <taxon>Basidiomycota</taxon>
        <taxon>Agaricomycotina</taxon>
        <taxon>Agaricomycetes</taxon>
        <taxon>Agaricomycetidae</taxon>
        <taxon>Agaricales</taxon>
        <taxon>Agaricineae</taxon>
        <taxon>Strophariaceae</taxon>
        <taxon>Agrocybe</taxon>
    </lineage>
</organism>
<feature type="region of interest" description="Disordered" evidence="1">
    <location>
        <begin position="20"/>
        <end position="107"/>
    </location>
</feature>